<gene>
    <name evidence="1" type="ORF">QR721_03050</name>
</gene>
<dbReference type="Gene3D" id="1.20.1270.360">
    <property type="match status" value="1"/>
</dbReference>
<accession>A0ABY9KWH9</accession>
<protein>
    <submittedName>
        <fullName evidence="1">Four-helix bundle copper-binding protein</fullName>
    </submittedName>
</protein>
<dbReference type="Pfam" id="PF03860">
    <property type="entry name" value="Csp"/>
    <property type="match status" value="1"/>
</dbReference>
<dbReference type="CDD" id="cd08026">
    <property type="entry name" value="DUF326"/>
    <property type="match status" value="1"/>
</dbReference>
<evidence type="ECO:0000313" key="1">
    <source>
        <dbReference type="EMBL" id="WLV25224.1"/>
    </source>
</evidence>
<dbReference type="PANTHER" id="PTHR37310:SF1">
    <property type="entry name" value="CYTOPLASMIC PROTEIN"/>
    <property type="match status" value="1"/>
</dbReference>
<dbReference type="PANTHER" id="PTHR37310">
    <property type="entry name" value="CYTOPLASMIC PROTEIN-RELATED"/>
    <property type="match status" value="1"/>
</dbReference>
<dbReference type="InterPro" id="IPR005560">
    <property type="entry name" value="Csp_YhjQ"/>
</dbReference>
<keyword evidence="2" id="KW-1185">Reference proteome</keyword>
<dbReference type="EMBL" id="CP129113">
    <property type="protein sequence ID" value="WLV25224.1"/>
    <property type="molecule type" value="Genomic_DNA"/>
</dbReference>
<proteinExistence type="predicted"/>
<sequence>MEREHQESLIRTLQNCVKTCNICFEACLNEEHVEMMADCIRLDRECAEVCSLLGQFVSRGSQFTTELAGLCAKVCEACGNECKKHNHEHCQRCAQICFACAEECHRIAA</sequence>
<name>A0ABY9KWH9_9BACI</name>
<reference evidence="1" key="1">
    <citation type="submission" date="2023-06" db="EMBL/GenBank/DDBJ databases">
        <title>A Treasure from Seagulls: Isolation and Description of Aciduricobacillus qingdaonensis gen. nov., sp. nov., a Rare Obligately Uric Acid-utilizing Member in the Family Bacillaceae.</title>
        <authorList>
            <person name="Liu W."/>
            <person name="Wang B."/>
        </authorList>
    </citation>
    <scope>NUCLEOTIDE SEQUENCE</scope>
    <source>
        <strain evidence="1">44XB</strain>
    </source>
</reference>
<dbReference type="RefSeq" id="WP_348029009.1">
    <property type="nucleotide sequence ID" value="NZ_CP129113.1"/>
</dbReference>
<dbReference type="InterPro" id="IPR044543">
    <property type="entry name" value="YHJQ-like"/>
</dbReference>
<organism evidence="1 2">
    <name type="scientific">Aciduricibacillus chroicocephali</name>
    <dbReference type="NCBI Taxonomy" id="3054939"/>
    <lineage>
        <taxon>Bacteria</taxon>
        <taxon>Bacillati</taxon>
        <taxon>Bacillota</taxon>
        <taxon>Bacilli</taxon>
        <taxon>Bacillales</taxon>
        <taxon>Bacillaceae</taxon>
        <taxon>Aciduricibacillus</taxon>
    </lineage>
</organism>
<dbReference type="Proteomes" id="UP001180087">
    <property type="component" value="Chromosome"/>
</dbReference>
<evidence type="ECO:0000313" key="2">
    <source>
        <dbReference type="Proteomes" id="UP001180087"/>
    </source>
</evidence>